<dbReference type="GO" id="GO:0015528">
    <property type="term" value="F:lactose:proton symporter activity"/>
    <property type="evidence" value="ECO:0007669"/>
    <property type="project" value="TreeGrafter"/>
</dbReference>
<evidence type="ECO:0000256" key="5">
    <source>
        <dbReference type="ARBA" id="ARBA00022692"/>
    </source>
</evidence>
<keyword evidence="6" id="KW-1133">Transmembrane helix</keyword>
<dbReference type="InterPro" id="IPR036259">
    <property type="entry name" value="MFS_trans_sf"/>
</dbReference>
<name>A0A242BL36_ENTFC</name>
<comment type="caution">
    <text evidence="8">The sequence shown here is derived from an EMBL/GenBank/DDBJ whole genome shotgun (WGS) entry which is preliminary data.</text>
</comment>
<dbReference type="Proteomes" id="UP000194885">
    <property type="component" value="Unassembled WGS sequence"/>
</dbReference>
<dbReference type="Pfam" id="PF01306">
    <property type="entry name" value="LacY_symp"/>
    <property type="match status" value="1"/>
</dbReference>
<evidence type="ECO:0000313" key="9">
    <source>
        <dbReference type="Proteomes" id="UP000194885"/>
    </source>
</evidence>
<dbReference type="InterPro" id="IPR000576">
    <property type="entry name" value="LacY/RafB_perm_fam"/>
</dbReference>
<accession>A0A242BL36</accession>
<comment type="subcellular location">
    <subcellularLocation>
        <location evidence="1">Cell inner membrane</location>
        <topology evidence="1">Multi-pass membrane protein</topology>
    </subcellularLocation>
</comment>
<evidence type="ECO:0000256" key="1">
    <source>
        <dbReference type="ARBA" id="ARBA00004429"/>
    </source>
</evidence>
<dbReference type="NCBIfam" id="NF007077">
    <property type="entry name" value="PRK09528.1"/>
    <property type="match status" value="1"/>
</dbReference>
<dbReference type="RefSeq" id="WP_086311492.1">
    <property type="nucleotide sequence ID" value="NZ_NGKW01000001.1"/>
</dbReference>
<evidence type="ECO:0000256" key="2">
    <source>
        <dbReference type="ARBA" id="ARBA00022448"/>
    </source>
</evidence>
<dbReference type="PANTHER" id="PTHR23522">
    <property type="entry name" value="BLL5896 PROTEIN"/>
    <property type="match status" value="1"/>
</dbReference>
<evidence type="ECO:0000313" key="8">
    <source>
        <dbReference type="EMBL" id="OTN96213.1"/>
    </source>
</evidence>
<evidence type="ECO:0000256" key="3">
    <source>
        <dbReference type="ARBA" id="ARBA00022475"/>
    </source>
</evidence>
<dbReference type="PANTHER" id="PTHR23522:SF10">
    <property type="entry name" value="3-PHENYLPROPIONIC ACID TRANSPORTER-RELATED"/>
    <property type="match status" value="1"/>
</dbReference>
<dbReference type="GO" id="GO:0005886">
    <property type="term" value="C:plasma membrane"/>
    <property type="evidence" value="ECO:0007669"/>
    <property type="project" value="UniProtKB-SubCell"/>
</dbReference>
<keyword evidence="3" id="KW-1003">Cell membrane</keyword>
<dbReference type="PRINTS" id="PR00174">
    <property type="entry name" value="LACYSMPORT"/>
</dbReference>
<dbReference type="SUPFAM" id="SSF103473">
    <property type="entry name" value="MFS general substrate transporter"/>
    <property type="match status" value="1"/>
</dbReference>
<evidence type="ECO:0000256" key="4">
    <source>
        <dbReference type="ARBA" id="ARBA00022519"/>
    </source>
</evidence>
<reference evidence="8 9" key="1">
    <citation type="submission" date="2017-05" db="EMBL/GenBank/DDBJ databases">
        <title>The Genome Sequence of Enterococcus faecium 7H8_DIV0219.</title>
        <authorList>
            <consortium name="The Broad Institute Genomics Platform"/>
            <consortium name="The Broad Institute Genomic Center for Infectious Diseases"/>
            <person name="Earl A."/>
            <person name="Manson A."/>
            <person name="Schwartman J."/>
            <person name="Gilmore M."/>
            <person name="Abouelleil A."/>
            <person name="Cao P."/>
            <person name="Chapman S."/>
            <person name="Cusick C."/>
            <person name="Shea T."/>
            <person name="Young S."/>
            <person name="Neafsey D."/>
            <person name="Nusbaum C."/>
            <person name="Birren B."/>
        </authorList>
    </citation>
    <scope>NUCLEOTIDE SEQUENCE [LARGE SCALE GENOMIC DNA]</scope>
    <source>
        <strain evidence="8 9">7H8_DIV0219</strain>
    </source>
</reference>
<sequence>MKNESNHFWSFAGTHFTYFFIWATVFGFLSLWLQQVADLDGTQAGIIFSFMAFVSLFYQPIFGILSDKLAFKKNLLITITIAGMFIGPFFQWLFIPLLSINTFFGAIIGSIYLAFVLNGGVGVVETYVERASLVNKFEYGHSRLGGSIAGALAAFVGGIIFTQNPNSIFWLCSFMATILTGLVIFGDKVNLKSSEVPVEEKNEVTRKEIFTLFKNKNFWLLCLFFVGTAAIYDVVDQQFAIYYRTFFHEVSQGTIIYSRLLSIQVALEAMIMIPMPSLINKIGAKKGMILFGCLIFIRVMLSALAPNWIVLSGARLIAAVEMPLLLVSVMKYISGAFDWRLSATVYLLGFNFSKQISVFAFSTIAGKMYDSIGFKETYIFLAVLVLVVTVIGAIGLKNPDKRITPVGLEKGI</sequence>
<keyword evidence="4" id="KW-0997">Cell inner membrane</keyword>
<dbReference type="NCBIfam" id="TIGR00882">
    <property type="entry name" value="2A0105"/>
    <property type="match status" value="1"/>
</dbReference>
<protein>
    <submittedName>
        <fullName evidence="8">Uncharacterized protein</fullName>
    </submittedName>
</protein>
<keyword evidence="7" id="KW-0472">Membrane</keyword>
<gene>
    <name evidence="8" type="ORF">A5810_000546</name>
</gene>
<dbReference type="AlphaFoldDB" id="A0A242BL36"/>
<dbReference type="EMBL" id="NGKW01000001">
    <property type="protein sequence ID" value="OTN96213.1"/>
    <property type="molecule type" value="Genomic_DNA"/>
</dbReference>
<keyword evidence="5" id="KW-0812">Transmembrane</keyword>
<dbReference type="GO" id="GO:0030395">
    <property type="term" value="F:lactose binding"/>
    <property type="evidence" value="ECO:0007669"/>
    <property type="project" value="TreeGrafter"/>
</dbReference>
<evidence type="ECO:0000256" key="7">
    <source>
        <dbReference type="ARBA" id="ARBA00023136"/>
    </source>
</evidence>
<organism evidence="8 9">
    <name type="scientific">Enterococcus faecium</name>
    <name type="common">Streptococcus faecium</name>
    <dbReference type="NCBI Taxonomy" id="1352"/>
    <lineage>
        <taxon>Bacteria</taxon>
        <taxon>Bacillati</taxon>
        <taxon>Bacillota</taxon>
        <taxon>Bacilli</taxon>
        <taxon>Lactobacillales</taxon>
        <taxon>Enterococcaceae</taxon>
        <taxon>Enterococcus</taxon>
    </lineage>
</organism>
<evidence type="ECO:0000256" key="6">
    <source>
        <dbReference type="ARBA" id="ARBA00022989"/>
    </source>
</evidence>
<proteinExistence type="predicted"/>
<dbReference type="Gene3D" id="1.20.1250.20">
    <property type="entry name" value="MFS general substrate transporter like domains"/>
    <property type="match status" value="2"/>
</dbReference>
<keyword evidence="2" id="KW-0813">Transport</keyword>